<organism evidence="2">
    <name type="scientific">bioreactor metagenome</name>
    <dbReference type="NCBI Taxonomy" id="1076179"/>
    <lineage>
        <taxon>unclassified sequences</taxon>
        <taxon>metagenomes</taxon>
        <taxon>ecological metagenomes</taxon>
    </lineage>
</organism>
<comment type="caution">
    <text evidence="2">The sequence shown here is derived from an EMBL/GenBank/DDBJ whole genome shotgun (WGS) entry which is preliminary data.</text>
</comment>
<protein>
    <submittedName>
        <fullName evidence="2">Uncharacterized protein</fullName>
    </submittedName>
</protein>
<feature type="region of interest" description="Disordered" evidence="1">
    <location>
        <begin position="29"/>
        <end position="50"/>
    </location>
</feature>
<evidence type="ECO:0000256" key="1">
    <source>
        <dbReference type="SAM" id="MobiDB-lite"/>
    </source>
</evidence>
<gene>
    <name evidence="2" type="ORF">SDC9_96640</name>
</gene>
<dbReference type="EMBL" id="VSSQ01012723">
    <property type="protein sequence ID" value="MPM49906.1"/>
    <property type="molecule type" value="Genomic_DNA"/>
</dbReference>
<proteinExistence type="predicted"/>
<reference evidence="2" key="1">
    <citation type="submission" date="2019-08" db="EMBL/GenBank/DDBJ databases">
        <authorList>
            <person name="Kucharzyk K."/>
            <person name="Murdoch R.W."/>
            <person name="Higgins S."/>
            <person name="Loffler F."/>
        </authorList>
    </citation>
    <scope>NUCLEOTIDE SEQUENCE</scope>
</reference>
<dbReference type="AlphaFoldDB" id="A0A645AAG0"/>
<sequence>MRKQIAPQQRADTLRSTRGEVLADQRANKARKAQQNDDAAATQHVALIAR</sequence>
<evidence type="ECO:0000313" key="2">
    <source>
        <dbReference type="EMBL" id="MPM49906.1"/>
    </source>
</evidence>
<name>A0A645AAG0_9ZZZZ</name>
<accession>A0A645AAG0</accession>